<name>A0A549TD25_9HYPH</name>
<dbReference type="EMBL" id="VJMG01000017">
    <property type="protein sequence ID" value="TRL39864.1"/>
    <property type="molecule type" value="Genomic_DNA"/>
</dbReference>
<evidence type="ECO:0000313" key="1">
    <source>
        <dbReference type="EMBL" id="TRL39864.1"/>
    </source>
</evidence>
<accession>A0A549TD25</accession>
<dbReference type="RefSeq" id="WP_143124671.1">
    <property type="nucleotide sequence ID" value="NZ_VJMG01000017.1"/>
</dbReference>
<evidence type="ECO:0000313" key="2">
    <source>
        <dbReference type="Proteomes" id="UP000316801"/>
    </source>
</evidence>
<proteinExistence type="predicted"/>
<sequence length="85" mass="10034">MTIIIDHRPVRRTSRWFATEISGRQARGPVQTWLSTSLSALGHWISSQQRAYRRRQTERMLEALPFDLRKDLGWPASDMQKPERN</sequence>
<protein>
    <recommendedName>
        <fullName evidence="3">DUF1127 domain-containing protein</fullName>
    </recommendedName>
</protein>
<keyword evidence="2" id="KW-1185">Reference proteome</keyword>
<organism evidence="1 2">
    <name type="scientific">Rhizobium straminoryzae</name>
    <dbReference type="NCBI Taxonomy" id="1387186"/>
    <lineage>
        <taxon>Bacteria</taxon>
        <taxon>Pseudomonadati</taxon>
        <taxon>Pseudomonadota</taxon>
        <taxon>Alphaproteobacteria</taxon>
        <taxon>Hyphomicrobiales</taxon>
        <taxon>Rhizobiaceae</taxon>
        <taxon>Rhizobium/Agrobacterium group</taxon>
        <taxon>Rhizobium</taxon>
    </lineage>
</organism>
<gene>
    <name evidence="1" type="ORF">FNA46_07985</name>
</gene>
<reference evidence="1 2" key="1">
    <citation type="submission" date="2019-07" db="EMBL/GenBank/DDBJ databases">
        <title>Ln-dependent methylotrophs.</title>
        <authorList>
            <person name="Tani A."/>
        </authorList>
    </citation>
    <scope>NUCLEOTIDE SEQUENCE [LARGE SCALE GENOMIC DNA]</scope>
    <source>
        <strain evidence="1 2">SM12</strain>
    </source>
</reference>
<dbReference type="Proteomes" id="UP000316801">
    <property type="component" value="Unassembled WGS sequence"/>
</dbReference>
<evidence type="ECO:0008006" key="3">
    <source>
        <dbReference type="Google" id="ProtNLM"/>
    </source>
</evidence>
<dbReference type="AlphaFoldDB" id="A0A549TD25"/>
<comment type="caution">
    <text evidence="1">The sequence shown here is derived from an EMBL/GenBank/DDBJ whole genome shotgun (WGS) entry which is preliminary data.</text>
</comment>